<protein>
    <submittedName>
        <fullName evidence="1">Uncharacterized protein</fullName>
    </submittedName>
</protein>
<accession>C6TBQ3</accession>
<reference evidence="1" key="1">
    <citation type="submission" date="2009-08" db="EMBL/GenBank/DDBJ databases">
        <authorList>
            <person name="Cheung F."/>
            <person name="Xiao Y."/>
            <person name="Chan A."/>
            <person name="Moskal W."/>
            <person name="Town C.D."/>
        </authorList>
    </citation>
    <scope>NUCLEOTIDE SEQUENCE</scope>
</reference>
<dbReference type="Gene3D" id="3.30.559.10">
    <property type="entry name" value="Chloramphenicol acetyltransferase-like domain"/>
    <property type="match status" value="1"/>
</dbReference>
<dbReference type="Pfam" id="PF02458">
    <property type="entry name" value="Transferase"/>
    <property type="match status" value="1"/>
</dbReference>
<dbReference type="EMBL" id="BT094969">
    <property type="protein sequence ID" value="ACU19255.1"/>
    <property type="molecule type" value="mRNA"/>
</dbReference>
<proteinExistence type="evidence at transcript level"/>
<evidence type="ECO:0000313" key="1">
    <source>
        <dbReference type="EMBL" id="ACU19255.1"/>
    </source>
</evidence>
<dbReference type="AlphaFoldDB" id="C6TBQ3"/>
<organism evidence="1">
    <name type="scientific">Glycine max</name>
    <name type="common">Soybean</name>
    <name type="synonym">Glycine hispida</name>
    <dbReference type="NCBI Taxonomy" id="3847"/>
    <lineage>
        <taxon>Eukaryota</taxon>
        <taxon>Viridiplantae</taxon>
        <taxon>Streptophyta</taxon>
        <taxon>Embryophyta</taxon>
        <taxon>Tracheophyta</taxon>
        <taxon>Spermatophyta</taxon>
        <taxon>Magnoliopsida</taxon>
        <taxon>eudicotyledons</taxon>
        <taxon>Gunneridae</taxon>
        <taxon>Pentapetalae</taxon>
        <taxon>rosids</taxon>
        <taxon>fabids</taxon>
        <taxon>Fabales</taxon>
        <taxon>Fabaceae</taxon>
        <taxon>Papilionoideae</taxon>
        <taxon>50 kb inversion clade</taxon>
        <taxon>NPAAA clade</taxon>
        <taxon>indigoferoid/millettioid clade</taxon>
        <taxon>Phaseoleae</taxon>
        <taxon>Glycine</taxon>
        <taxon>Glycine subgen. Soja</taxon>
    </lineage>
</organism>
<name>C6TBQ3_SOYBN</name>
<sequence>MRQEHGMKTPYIAGEHNNVILLTSLMTMPVYEADFGWGKPMQFGLPRGSLDDRVGILPSPDGDGVVVNVFFQEAILQRFKKLFYEDVYISSL</sequence>
<dbReference type="InterPro" id="IPR023213">
    <property type="entry name" value="CAT-like_dom_sf"/>
</dbReference>